<proteinExistence type="predicted"/>
<dbReference type="PANTHER" id="PTHR15811:SF5">
    <property type="entry name" value="MTH938 DOMAIN-CONTAINING PROTEIN"/>
    <property type="match status" value="1"/>
</dbReference>
<dbReference type="InterPro" id="IPR036748">
    <property type="entry name" value="MTH938-like_sf"/>
</dbReference>
<evidence type="ECO:0000256" key="1">
    <source>
        <dbReference type="ARBA" id="ARBA00004496"/>
    </source>
</evidence>
<dbReference type="Pfam" id="PF04430">
    <property type="entry name" value="DUF498"/>
    <property type="match status" value="1"/>
</dbReference>
<dbReference type="Gene3D" id="3.40.1230.10">
    <property type="entry name" value="MTH938-like"/>
    <property type="match status" value="1"/>
</dbReference>
<dbReference type="GO" id="GO:0005737">
    <property type="term" value="C:cytoplasm"/>
    <property type="evidence" value="ECO:0007669"/>
    <property type="project" value="UniProtKB-SubCell"/>
</dbReference>
<comment type="caution">
    <text evidence="3">The sequence shown here is derived from an EMBL/GenBank/DDBJ whole genome shotgun (WGS) entry which is preliminary data.</text>
</comment>
<dbReference type="AlphaFoldDB" id="A0AAW9SDU3"/>
<dbReference type="InterPro" id="IPR007523">
    <property type="entry name" value="NDUFAF3/AAMDC"/>
</dbReference>
<gene>
    <name evidence="3" type="ORF">AAG747_26815</name>
</gene>
<dbReference type="SUPFAM" id="SSF64076">
    <property type="entry name" value="MTH938-like"/>
    <property type="match status" value="1"/>
</dbReference>
<reference evidence="3 4" key="1">
    <citation type="submission" date="2024-04" db="EMBL/GenBank/DDBJ databases">
        <title>Novel genus in family Flammeovirgaceae.</title>
        <authorList>
            <person name="Nguyen T.H."/>
            <person name="Vuong T.Q."/>
            <person name="Le H."/>
            <person name="Kim S.-G."/>
        </authorList>
    </citation>
    <scope>NUCLEOTIDE SEQUENCE [LARGE SCALE GENOMIC DNA]</scope>
    <source>
        <strain evidence="3 4">JCM 23209</strain>
    </source>
</reference>
<protein>
    <submittedName>
        <fullName evidence="3">MTH938/NDUFAF3 family protein</fullName>
    </submittedName>
</protein>
<accession>A0AAW9SDU3</accession>
<name>A0AAW9SDU3_9BACT</name>
<dbReference type="RefSeq" id="WP_346824338.1">
    <property type="nucleotide sequence ID" value="NZ_JBDKWZ010000023.1"/>
</dbReference>
<evidence type="ECO:0000313" key="4">
    <source>
        <dbReference type="Proteomes" id="UP001403385"/>
    </source>
</evidence>
<dbReference type="EMBL" id="JBDKWZ010000023">
    <property type="protein sequence ID" value="MEN7551557.1"/>
    <property type="molecule type" value="Genomic_DNA"/>
</dbReference>
<dbReference type="Proteomes" id="UP001403385">
    <property type="component" value="Unassembled WGS sequence"/>
</dbReference>
<dbReference type="FunFam" id="3.40.1230.10:FF:000001">
    <property type="entry name" value="Adipogenesis-associated, Mth938 domain-containing"/>
    <property type="match status" value="1"/>
</dbReference>
<keyword evidence="2" id="KW-0963">Cytoplasm</keyword>
<keyword evidence="4" id="KW-1185">Reference proteome</keyword>
<comment type="subcellular location">
    <subcellularLocation>
        <location evidence="1">Cytoplasm</location>
    </subcellularLocation>
</comment>
<dbReference type="PANTHER" id="PTHR15811">
    <property type="entry name" value="MTH938 DOMAIN-CONTAINING PROTEIN"/>
    <property type="match status" value="1"/>
</dbReference>
<evidence type="ECO:0000313" key="3">
    <source>
        <dbReference type="EMBL" id="MEN7551557.1"/>
    </source>
</evidence>
<sequence>MKEEPYYKKNKSISSHKWGEVKVEGEVFKDVKCFPGGCKEWDWKETETRHVPGIQVTDVQELIDNGSKKIILSKGRRERLRTAIETINFLEEKGIPYHILETSQAIELYNSLVEKEPVGGLFHSTC</sequence>
<organism evidence="3 4">
    <name type="scientific">Rapidithrix thailandica</name>
    <dbReference type="NCBI Taxonomy" id="413964"/>
    <lineage>
        <taxon>Bacteria</taxon>
        <taxon>Pseudomonadati</taxon>
        <taxon>Bacteroidota</taxon>
        <taxon>Cytophagia</taxon>
        <taxon>Cytophagales</taxon>
        <taxon>Flammeovirgaceae</taxon>
        <taxon>Rapidithrix</taxon>
    </lineage>
</organism>
<evidence type="ECO:0000256" key="2">
    <source>
        <dbReference type="ARBA" id="ARBA00022490"/>
    </source>
</evidence>